<proteinExistence type="predicted"/>
<dbReference type="EMBL" id="UINC01016114">
    <property type="protein sequence ID" value="SVA67347.1"/>
    <property type="molecule type" value="Genomic_DNA"/>
</dbReference>
<organism evidence="1">
    <name type="scientific">marine metagenome</name>
    <dbReference type="NCBI Taxonomy" id="408172"/>
    <lineage>
        <taxon>unclassified sequences</taxon>
        <taxon>metagenomes</taxon>
        <taxon>ecological metagenomes</taxon>
    </lineage>
</organism>
<dbReference type="AlphaFoldDB" id="A0A381XT18"/>
<accession>A0A381XT18</accession>
<evidence type="ECO:0000313" key="1">
    <source>
        <dbReference type="EMBL" id="SVA67347.1"/>
    </source>
</evidence>
<reference evidence="1" key="1">
    <citation type="submission" date="2018-05" db="EMBL/GenBank/DDBJ databases">
        <authorList>
            <person name="Lanie J.A."/>
            <person name="Ng W.-L."/>
            <person name="Kazmierczak K.M."/>
            <person name="Andrzejewski T.M."/>
            <person name="Davidsen T.M."/>
            <person name="Wayne K.J."/>
            <person name="Tettelin H."/>
            <person name="Glass J.I."/>
            <person name="Rusch D."/>
            <person name="Podicherti R."/>
            <person name="Tsui H.-C.T."/>
            <person name="Winkler M.E."/>
        </authorList>
    </citation>
    <scope>NUCLEOTIDE SEQUENCE</scope>
</reference>
<gene>
    <name evidence="1" type="ORF">METZ01_LOCUS120201</name>
</gene>
<sequence length="24" mass="2777">MVSPPESASLYAVLKRLPMRRVFE</sequence>
<protein>
    <submittedName>
        <fullName evidence="1">Uncharacterized protein</fullName>
    </submittedName>
</protein>
<name>A0A381XT18_9ZZZZ</name>